<dbReference type="Proteomes" id="UP000822688">
    <property type="component" value="Chromosome 10"/>
</dbReference>
<dbReference type="EMBL" id="CM026431">
    <property type="protein sequence ID" value="KAG0559793.1"/>
    <property type="molecule type" value="Genomic_DNA"/>
</dbReference>
<accession>A0A8T0GLB8</accession>
<name>A0A8T0GLB8_CERPU</name>
<keyword evidence="2" id="KW-1185">Reference proteome</keyword>
<reference evidence="1" key="1">
    <citation type="submission" date="2020-06" db="EMBL/GenBank/DDBJ databases">
        <title>WGS assembly of Ceratodon purpureus strain R40.</title>
        <authorList>
            <person name="Carey S.B."/>
            <person name="Jenkins J."/>
            <person name="Shu S."/>
            <person name="Lovell J.T."/>
            <person name="Sreedasyam A."/>
            <person name="Maumus F."/>
            <person name="Tiley G.P."/>
            <person name="Fernandez-Pozo N."/>
            <person name="Barry K."/>
            <person name="Chen C."/>
            <person name="Wang M."/>
            <person name="Lipzen A."/>
            <person name="Daum C."/>
            <person name="Saski C.A."/>
            <person name="Payton A.C."/>
            <person name="Mcbreen J.C."/>
            <person name="Conrad R.E."/>
            <person name="Kollar L.M."/>
            <person name="Olsson S."/>
            <person name="Huttunen S."/>
            <person name="Landis J.B."/>
            <person name="Wickett N.J."/>
            <person name="Johnson M.G."/>
            <person name="Rensing S.A."/>
            <person name="Grimwood J."/>
            <person name="Schmutz J."/>
            <person name="Mcdaniel S.F."/>
        </authorList>
    </citation>
    <scope>NUCLEOTIDE SEQUENCE</scope>
    <source>
        <strain evidence="1">R40</strain>
    </source>
</reference>
<sequence length="109" mass="12478">MGTGSRAEGFIWDQGIPLANWVALKMKRNTAWTVESLFEILEAVRHVARGETTVYFVITFLKPLSFRISLKFAELLPLPSRCLKISYGSQISSSTWQRYKRSFFSQALV</sequence>
<dbReference type="AlphaFoldDB" id="A0A8T0GLB8"/>
<protein>
    <submittedName>
        <fullName evidence="1">Uncharacterized protein</fullName>
    </submittedName>
</protein>
<organism evidence="1 2">
    <name type="scientific">Ceratodon purpureus</name>
    <name type="common">Fire moss</name>
    <name type="synonym">Dicranum purpureum</name>
    <dbReference type="NCBI Taxonomy" id="3225"/>
    <lineage>
        <taxon>Eukaryota</taxon>
        <taxon>Viridiplantae</taxon>
        <taxon>Streptophyta</taxon>
        <taxon>Embryophyta</taxon>
        <taxon>Bryophyta</taxon>
        <taxon>Bryophytina</taxon>
        <taxon>Bryopsida</taxon>
        <taxon>Dicranidae</taxon>
        <taxon>Pseudoditrichales</taxon>
        <taxon>Ditrichaceae</taxon>
        <taxon>Ceratodon</taxon>
    </lineage>
</organism>
<gene>
    <name evidence="1" type="ORF">KC19_10G129400</name>
</gene>
<proteinExistence type="predicted"/>
<evidence type="ECO:0000313" key="1">
    <source>
        <dbReference type="EMBL" id="KAG0559793.1"/>
    </source>
</evidence>
<evidence type="ECO:0000313" key="2">
    <source>
        <dbReference type="Proteomes" id="UP000822688"/>
    </source>
</evidence>
<comment type="caution">
    <text evidence="1">The sequence shown here is derived from an EMBL/GenBank/DDBJ whole genome shotgun (WGS) entry which is preliminary data.</text>
</comment>